<dbReference type="PANTHER" id="PTHR10509:SF14">
    <property type="entry name" value="CAFFEOYL-COA O-METHYLTRANSFERASE 3-RELATED"/>
    <property type="match status" value="1"/>
</dbReference>
<proteinExistence type="inferred from homology"/>
<comment type="similarity">
    <text evidence="4">Belongs to the class I-like SAM-binding methyltransferase superfamily. Cation-dependent O-methyltransferase family.</text>
</comment>
<dbReference type="RefSeq" id="WP_117785450.1">
    <property type="nucleotide sequence ID" value="NZ_JACOOX010000004.1"/>
</dbReference>
<keyword evidence="3 4" id="KW-0949">S-adenosyl-L-methionine</keyword>
<keyword evidence="4" id="KW-0460">Magnesium</keyword>
<comment type="function">
    <text evidence="4">Catalyzes the methylation of 5-hydroxyuridine (ho5U) to form 5-methoxyuridine (mo5U) at position 34 in tRNAs.</text>
</comment>
<dbReference type="GO" id="GO:0008757">
    <property type="term" value="F:S-adenosylmethionine-dependent methyltransferase activity"/>
    <property type="evidence" value="ECO:0007669"/>
    <property type="project" value="TreeGrafter"/>
</dbReference>
<dbReference type="InterPro" id="IPR002935">
    <property type="entry name" value="SAM_O-MeTrfase"/>
</dbReference>
<dbReference type="InterPro" id="IPR050362">
    <property type="entry name" value="Cation-dep_OMT"/>
</dbReference>
<dbReference type="Pfam" id="PF01596">
    <property type="entry name" value="Methyltransf_3"/>
    <property type="match status" value="1"/>
</dbReference>
<dbReference type="Gene3D" id="3.40.50.150">
    <property type="entry name" value="Vaccinia Virus protein VP39"/>
    <property type="match status" value="1"/>
</dbReference>
<dbReference type="CDD" id="cd02440">
    <property type="entry name" value="AdoMet_MTases"/>
    <property type="match status" value="1"/>
</dbReference>
<feature type="binding site" evidence="4">
    <location>
        <position position="85"/>
    </location>
    <ligand>
        <name>S-adenosyl-L-methionine</name>
        <dbReference type="ChEBI" id="CHEBI:59789"/>
    </ligand>
</feature>
<feature type="binding site" evidence="4">
    <location>
        <position position="37"/>
    </location>
    <ligand>
        <name>S-adenosyl-L-methionine</name>
        <dbReference type="ChEBI" id="CHEBI:59789"/>
    </ligand>
</feature>
<dbReference type="InterPro" id="IPR029063">
    <property type="entry name" value="SAM-dependent_MTases_sf"/>
</dbReference>
<accession>A0A8I0AGU0</accession>
<gene>
    <name evidence="4" type="primary">trmR</name>
    <name evidence="5" type="ORF">H8S09_08005</name>
</gene>
<keyword evidence="1 4" id="KW-0489">Methyltransferase</keyword>
<keyword evidence="6" id="KW-1185">Reference proteome</keyword>
<protein>
    <recommendedName>
        <fullName evidence="4">tRNA 5-hydroxyuridine methyltransferase</fullName>
        <ecNumber evidence="4">2.1.1.-</ecNumber>
    </recommendedName>
    <alternativeName>
        <fullName evidence="4">ho5U methyltransferase</fullName>
    </alternativeName>
</protein>
<feature type="binding site" evidence="4">
    <location>
        <position position="157"/>
    </location>
    <ligand>
        <name>Mg(2+)</name>
        <dbReference type="ChEBI" id="CHEBI:18420"/>
    </ligand>
</feature>
<dbReference type="GO" id="GO:0030488">
    <property type="term" value="P:tRNA methylation"/>
    <property type="evidence" value="ECO:0007669"/>
    <property type="project" value="UniProtKB-UniRule"/>
</dbReference>
<dbReference type="PROSITE" id="PS51682">
    <property type="entry name" value="SAM_OMT_I"/>
    <property type="match status" value="1"/>
</dbReference>
<keyword evidence="4" id="KW-0819">tRNA processing</keyword>
<keyword evidence="2 4" id="KW-0808">Transferase</keyword>
<evidence type="ECO:0000256" key="4">
    <source>
        <dbReference type="HAMAP-Rule" id="MF_02217"/>
    </source>
</evidence>
<dbReference type="SUPFAM" id="SSF53335">
    <property type="entry name" value="S-adenosyl-L-methionine-dependent methyltransferases"/>
    <property type="match status" value="1"/>
</dbReference>
<comment type="caution">
    <text evidence="5">The sequence shown here is derived from an EMBL/GenBank/DDBJ whole genome shotgun (WGS) entry which is preliminary data.</text>
</comment>
<feature type="binding site" evidence="4">
    <location>
        <position position="67"/>
    </location>
    <ligand>
        <name>S-adenosyl-L-methionine</name>
        <dbReference type="ChEBI" id="CHEBI:59789"/>
    </ligand>
</feature>
<dbReference type="GO" id="GO:0016300">
    <property type="term" value="F:tRNA (uridine) methyltransferase activity"/>
    <property type="evidence" value="ECO:0007669"/>
    <property type="project" value="UniProtKB-UniRule"/>
</dbReference>
<evidence type="ECO:0000256" key="1">
    <source>
        <dbReference type="ARBA" id="ARBA00022603"/>
    </source>
</evidence>
<dbReference type="InterPro" id="IPR043675">
    <property type="entry name" value="TrmR_methyltr"/>
</dbReference>
<name>A0A8I0AGU0_9FIRM</name>
<comment type="subunit">
    <text evidence="4">Homodimer.</text>
</comment>
<reference evidence="5 6" key="1">
    <citation type="submission" date="2020-08" db="EMBL/GenBank/DDBJ databases">
        <title>Genome public.</title>
        <authorList>
            <person name="Liu C."/>
            <person name="Sun Q."/>
        </authorList>
    </citation>
    <scope>NUCLEOTIDE SEQUENCE [LARGE SCALE GENOMIC DNA]</scope>
    <source>
        <strain evidence="5 6">NSJ-10</strain>
    </source>
</reference>
<evidence type="ECO:0000313" key="5">
    <source>
        <dbReference type="EMBL" id="MBC5662834.1"/>
    </source>
</evidence>
<dbReference type="Proteomes" id="UP000615234">
    <property type="component" value="Unassembled WGS sequence"/>
</dbReference>
<evidence type="ECO:0000256" key="2">
    <source>
        <dbReference type="ARBA" id="ARBA00022679"/>
    </source>
</evidence>
<dbReference type="EMBL" id="JACOOX010000004">
    <property type="protein sequence ID" value="MBC5662834.1"/>
    <property type="molecule type" value="Genomic_DNA"/>
</dbReference>
<feature type="binding site" evidence="4">
    <location>
        <position position="158"/>
    </location>
    <ligand>
        <name>Mg(2+)</name>
        <dbReference type="ChEBI" id="CHEBI:18420"/>
    </ligand>
</feature>
<evidence type="ECO:0000256" key="3">
    <source>
        <dbReference type="ARBA" id="ARBA00022691"/>
    </source>
</evidence>
<evidence type="ECO:0000313" key="6">
    <source>
        <dbReference type="Proteomes" id="UP000615234"/>
    </source>
</evidence>
<dbReference type="AlphaFoldDB" id="A0A8I0AGU0"/>
<comment type="catalytic activity">
    <reaction evidence="4">
        <text>5-hydroxyuridine(34) in tRNA + S-adenosyl-L-methionine = 5-methoxyuridine(34) in tRNA + S-adenosyl-L-homocysteine + H(+)</text>
        <dbReference type="Rhea" id="RHEA:60524"/>
        <dbReference type="Rhea" id="RHEA-COMP:13381"/>
        <dbReference type="Rhea" id="RHEA-COMP:15591"/>
        <dbReference type="ChEBI" id="CHEBI:15378"/>
        <dbReference type="ChEBI" id="CHEBI:57856"/>
        <dbReference type="ChEBI" id="CHEBI:59789"/>
        <dbReference type="ChEBI" id="CHEBI:136877"/>
        <dbReference type="ChEBI" id="CHEBI:143860"/>
    </reaction>
</comment>
<organism evidence="5 6">
    <name type="scientific">Coprococcus hominis</name>
    <name type="common">ex Liu et al. 2022</name>
    <dbReference type="NCBI Taxonomy" id="2763039"/>
    <lineage>
        <taxon>Bacteria</taxon>
        <taxon>Bacillati</taxon>
        <taxon>Bacillota</taxon>
        <taxon>Clostridia</taxon>
        <taxon>Lachnospirales</taxon>
        <taxon>Lachnospiraceae</taxon>
        <taxon>Coprococcus</taxon>
    </lineage>
</organism>
<feature type="binding site" evidence="4">
    <location>
        <begin position="113"/>
        <end position="114"/>
    </location>
    <ligand>
        <name>S-adenosyl-L-methionine</name>
        <dbReference type="ChEBI" id="CHEBI:59789"/>
    </ligand>
</feature>
<feature type="binding site" evidence="4">
    <location>
        <position position="131"/>
    </location>
    <ligand>
        <name>Mg(2+)</name>
        <dbReference type="ChEBI" id="CHEBI:18420"/>
    </ligand>
</feature>
<dbReference type="GO" id="GO:0000287">
    <property type="term" value="F:magnesium ion binding"/>
    <property type="evidence" value="ECO:0007669"/>
    <property type="project" value="UniProtKB-UniRule"/>
</dbReference>
<feature type="binding site" evidence="4">
    <location>
        <position position="131"/>
    </location>
    <ligand>
        <name>S-adenosyl-L-methionine</name>
        <dbReference type="ChEBI" id="CHEBI:59789"/>
    </ligand>
</feature>
<dbReference type="HAMAP" id="MF_02217">
    <property type="entry name" value="TrmR_methyltr"/>
    <property type="match status" value="1"/>
</dbReference>
<dbReference type="PANTHER" id="PTHR10509">
    <property type="entry name" value="O-METHYLTRANSFERASE-RELATED"/>
    <property type="match status" value="1"/>
</dbReference>
<dbReference type="GO" id="GO:0008171">
    <property type="term" value="F:O-methyltransferase activity"/>
    <property type="evidence" value="ECO:0007669"/>
    <property type="project" value="InterPro"/>
</dbReference>
<sequence length="220" mass="24848">MITDERIASFINSFNNDYDDAITAIRKEAEEQGVPIIRREAGEFIRLLLRMKKPVNILEIGTAVGFSAIFMSRFIAEGGHITTIENYQPRIDQAKENIKLAGAEKKITLLEGDANEILPTLSDQYDLVFMDAAKGQYGSFFQKVVPLLAPEGILLCDNVLQDGDVLESRFAVTRRNRTIHARMREYLYELKHDERLDTAILNIGDGMSLSVKKTADKKDH</sequence>
<keyword evidence="4" id="KW-0479">Metal-binding</keyword>
<dbReference type="EC" id="2.1.1.-" evidence="4"/>